<dbReference type="GO" id="GO:0038022">
    <property type="term" value="F:G protein-coupled olfactory receptor activity"/>
    <property type="evidence" value="ECO:0007669"/>
    <property type="project" value="TreeGrafter"/>
</dbReference>
<dbReference type="Gene3D" id="1.20.1070.10">
    <property type="entry name" value="Rhodopsin 7-helix transmembrane proteins"/>
    <property type="match status" value="1"/>
</dbReference>
<evidence type="ECO:0000256" key="1">
    <source>
        <dbReference type="SAM" id="Phobius"/>
    </source>
</evidence>
<organism evidence="2 3">
    <name type="scientific">Caenorhabditis tropicalis</name>
    <dbReference type="NCBI Taxonomy" id="1561998"/>
    <lineage>
        <taxon>Eukaryota</taxon>
        <taxon>Metazoa</taxon>
        <taxon>Ecdysozoa</taxon>
        <taxon>Nematoda</taxon>
        <taxon>Chromadorea</taxon>
        <taxon>Rhabditida</taxon>
        <taxon>Rhabditina</taxon>
        <taxon>Rhabditomorpha</taxon>
        <taxon>Rhabditoidea</taxon>
        <taxon>Rhabditidae</taxon>
        <taxon>Peloderinae</taxon>
        <taxon>Caenorhabditis</taxon>
    </lineage>
</organism>
<keyword evidence="1" id="KW-1133">Transmembrane helix</keyword>
<dbReference type="PANTHER" id="PTHR22943">
    <property type="entry name" value="7-TRANSMEMBRANE DOMAIN RECEPTOR C.ELEGANS"/>
    <property type="match status" value="1"/>
</dbReference>
<sequence length="330" mass="36833">MCSSFWLKIPFLAECIGIFLSSTSNCILVLLILLTPRTTFGTYKYLMLSFSALGICYSGANFLAQPNVVLTQTSFAVFTELHGVTKRIGTFFVSCIASIYALMLSLLSLQFYYRFIAVTSPTTLSSRFSLRTLPIYTVLIFLNAASWGLVSYYLNGPTLEKDLDLAPVLKSLYCLAPNSYAYIGIKYFTLTSSNQRVFLASGFLLILTPIALLMSLFSMLLYFGLGTYSSLKRKAMSQKNKDMQNQLLRTLVIQTVIPFCFMILPVGCMYLIPIIGWDIGASANLIAALVAIYPCFEPLVAMYCIKCFRMRIIGIITCRRHKNAQVSAIT</sequence>
<dbReference type="InterPro" id="IPR019428">
    <property type="entry name" value="7TM_GPCR_serpentine_rcpt_Str"/>
</dbReference>
<proteinExistence type="predicted"/>
<feature type="transmembrane region" description="Helical" evidence="1">
    <location>
        <begin position="197"/>
        <end position="225"/>
    </location>
</feature>
<feature type="transmembrane region" description="Helical" evidence="1">
    <location>
        <begin position="45"/>
        <end position="64"/>
    </location>
</feature>
<feature type="transmembrane region" description="Helical" evidence="1">
    <location>
        <begin position="284"/>
        <end position="305"/>
    </location>
</feature>
<dbReference type="GO" id="GO:0005886">
    <property type="term" value="C:plasma membrane"/>
    <property type="evidence" value="ECO:0007669"/>
    <property type="project" value="TreeGrafter"/>
</dbReference>
<dbReference type="PANTHER" id="PTHR22943:SF137">
    <property type="entry name" value="SEVEN TM RECEPTOR"/>
    <property type="match status" value="1"/>
</dbReference>
<protein>
    <submittedName>
        <fullName evidence="3">G_PROTEIN_RECEP_F1_2 domain-containing protein</fullName>
    </submittedName>
</protein>
<dbReference type="Proteomes" id="UP000095282">
    <property type="component" value="Unplaced"/>
</dbReference>
<dbReference type="AlphaFoldDB" id="A0A1I7UE05"/>
<dbReference type="GO" id="GO:0042048">
    <property type="term" value="P:olfactory behavior"/>
    <property type="evidence" value="ECO:0007669"/>
    <property type="project" value="TreeGrafter"/>
</dbReference>
<dbReference type="WBParaSite" id="Csp11.Scaffold629.g8373.t1">
    <property type="protein sequence ID" value="Csp11.Scaffold629.g8373.t1"/>
    <property type="gene ID" value="Csp11.Scaffold629.g8373"/>
</dbReference>
<feature type="transmembrane region" description="Helical" evidence="1">
    <location>
        <begin position="91"/>
        <end position="113"/>
    </location>
</feature>
<accession>A0A1I7UE05</accession>
<keyword evidence="1" id="KW-0812">Transmembrane</keyword>
<evidence type="ECO:0000313" key="2">
    <source>
        <dbReference type="Proteomes" id="UP000095282"/>
    </source>
</evidence>
<dbReference type="eggNOG" id="ENOG502THG6">
    <property type="taxonomic scope" value="Eukaryota"/>
</dbReference>
<keyword evidence="1" id="KW-0472">Membrane</keyword>
<dbReference type="STRING" id="1561998.A0A1I7UE05"/>
<reference evidence="3" key="1">
    <citation type="submission" date="2016-11" db="UniProtKB">
        <authorList>
            <consortium name="WormBaseParasite"/>
        </authorList>
    </citation>
    <scope>IDENTIFICATION</scope>
</reference>
<keyword evidence="2" id="KW-1185">Reference proteome</keyword>
<evidence type="ECO:0000313" key="3">
    <source>
        <dbReference type="WBParaSite" id="Csp11.Scaffold629.g8373.t1"/>
    </source>
</evidence>
<feature type="transmembrane region" description="Helical" evidence="1">
    <location>
        <begin position="6"/>
        <end position="33"/>
    </location>
</feature>
<name>A0A1I7UE05_9PELO</name>
<dbReference type="Pfam" id="PF10326">
    <property type="entry name" value="7TM_GPCR_Str"/>
    <property type="match status" value="1"/>
</dbReference>
<feature type="transmembrane region" description="Helical" evidence="1">
    <location>
        <begin position="246"/>
        <end position="272"/>
    </location>
</feature>
<feature type="transmembrane region" description="Helical" evidence="1">
    <location>
        <begin position="133"/>
        <end position="154"/>
    </location>
</feature>
<dbReference type="SUPFAM" id="SSF81321">
    <property type="entry name" value="Family A G protein-coupled receptor-like"/>
    <property type="match status" value="1"/>
</dbReference>